<keyword evidence="2" id="KW-0813">Transport</keyword>
<feature type="domain" description="Tripartite ATP-independent periplasmic transporters DctQ component" evidence="8">
    <location>
        <begin position="29"/>
        <end position="155"/>
    </location>
</feature>
<evidence type="ECO:0000313" key="10">
    <source>
        <dbReference type="Proteomes" id="UP000325516"/>
    </source>
</evidence>
<sequence>MTIVTRARALLGHVARGLGFLAGGLIAVIAVFLLADTLSRHFFSISTGATEQIVSVLAAFTLAAAFPYGLQAGSHIMIEVIVTRYPAKLHRLCARFSSLAMAAFTGIIAAALWTVADRSLATGAVVQSTSVPIAFPQTFAVIALVFMTVLALLDAIVGPAAHPALDGEVA</sequence>
<accession>A0A5J6L4G7</accession>
<evidence type="ECO:0000256" key="7">
    <source>
        <dbReference type="SAM" id="Phobius"/>
    </source>
</evidence>
<keyword evidence="6 7" id="KW-0472">Membrane</keyword>
<dbReference type="EMBL" id="CP044232">
    <property type="protein sequence ID" value="QEW03291.1"/>
    <property type="molecule type" value="Genomic_DNA"/>
</dbReference>
<feature type="transmembrane region" description="Helical" evidence="7">
    <location>
        <begin position="92"/>
        <end position="113"/>
    </location>
</feature>
<dbReference type="RefSeq" id="WP_150924759.1">
    <property type="nucleotide sequence ID" value="NZ_CP044232.1"/>
</dbReference>
<evidence type="ECO:0000256" key="5">
    <source>
        <dbReference type="ARBA" id="ARBA00022989"/>
    </source>
</evidence>
<name>A0A5J6L4G7_9MICO</name>
<evidence type="ECO:0000256" key="4">
    <source>
        <dbReference type="ARBA" id="ARBA00022692"/>
    </source>
</evidence>
<evidence type="ECO:0000256" key="6">
    <source>
        <dbReference type="ARBA" id="ARBA00023136"/>
    </source>
</evidence>
<feature type="transmembrane region" description="Helical" evidence="7">
    <location>
        <begin position="53"/>
        <end position="71"/>
    </location>
</feature>
<feature type="transmembrane region" description="Helical" evidence="7">
    <location>
        <begin position="133"/>
        <end position="153"/>
    </location>
</feature>
<dbReference type="Proteomes" id="UP000325516">
    <property type="component" value="Chromosome"/>
</dbReference>
<keyword evidence="5 7" id="KW-1133">Transmembrane helix</keyword>
<keyword evidence="10" id="KW-1185">Reference proteome</keyword>
<dbReference type="GO" id="GO:0005886">
    <property type="term" value="C:plasma membrane"/>
    <property type="evidence" value="ECO:0007669"/>
    <property type="project" value="UniProtKB-SubCell"/>
</dbReference>
<feature type="transmembrane region" description="Helical" evidence="7">
    <location>
        <begin position="14"/>
        <end position="33"/>
    </location>
</feature>
<keyword evidence="3" id="KW-1003">Cell membrane</keyword>
<proteinExistence type="predicted"/>
<dbReference type="InterPro" id="IPR055348">
    <property type="entry name" value="DctQ"/>
</dbReference>
<evidence type="ECO:0000313" key="9">
    <source>
        <dbReference type="EMBL" id="QEW03291.1"/>
    </source>
</evidence>
<dbReference type="KEGG" id="mlz:F6J85_09370"/>
<protein>
    <submittedName>
        <fullName evidence="9">TRAP transporter small permease</fullName>
    </submittedName>
</protein>
<dbReference type="AlphaFoldDB" id="A0A5J6L4G7"/>
<keyword evidence="4 7" id="KW-0812">Transmembrane</keyword>
<evidence type="ECO:0000256" key="3">
    <source>
        <dbReference type="ARBA" id="ARBA00022475"/>
    </source>
</evidence>
<evidence type="ECO:0000259" key="8">
    <source>
        <dbReference type="Pfam" id="PF04290"/>
    </source>
</evidence>
<dbReference type="Pfam" id="PF04290">
    <property type="entry name" value="DctQ"/>
    <property type="match status" value="1"/>
</dbReference>
<evidence type="ECO:0000256" key="1">
    <source>
        <dbReference type="ARBA" id="ARBA00004651"/>
    </source>
</evidence>
<organism evidence="9 10">
    <name type="scientific">Microbacterium lushaniae</name>
    <dbReference type="NCBI Taxonomy" id="2614639"/>
    <lineage>
        <taxon>Bacteria</taxon>
        <taxon>Bacillati</taxon>
        <taxon>Actinomycetota</taxon>
        <taxon>Actinomycetes</taxon>
        <taxon>Micrococcales</taxon>
        <taxon>Microbacteriaceae</taxon>
        <taxon>Microbacterium</taxon>
    </lineage>
</organism>
<comment type="subcellular location">
    <subcellularLocation>
        <location evidence="1">Cell membrane</location>
        <topology evidence="1">Multi-pass membrane protein</topology>
    </subcellularLocation>
</comment>
<gene>
    <name evidence="9" type="ORF">F6J85_09370</name>
</gene>
<reference evidence="10" key="1">
    <citation type="submission" date="2019-09" db="EMBL/GenBank/DDBJ databases">
        <title>Mumia zhuanghuii sp. nov. isolated from the intestinal contents of plateau pika (Ochotona curzoniae) in the Qinghai-Tibet plateau of China.</title>
        <authorList>
            <person name="Tian Z."/>
        </authorList>
    </citation>
    <scope>NUCLEOTIDE SEQUENCE [LARGE SCALE GENOMIC DNA]</scope>
    <source>
        <strain evidence="10">L-031</strain>
    </source>
</reference>
<evidence type="ECO:0000256" key="2">
    <source>
        <dbReference type="ARBA" id="ARBA00022448"/>
    </source>
</evidence>